<keyword evidence="2" id="KW-1185">Reference proteome</keyword>
<reference evidence="1 2" key="1">
    <citation type="submission" date="2018-04" db="EMBL/GenBank/DDBJ databases">
        <title>Genomic Encyclopedia of Archaeal and Bacterial Type Strains, Phase II (KMG-II): from individual species to whole genera.</title>
        <authorList>
            <person name="Goeker M."/>
        </authorList>
    </citation>
    <scope>NUCLEOTIDE SEQUENCE [LARGE SCALE GENOMIC DNA]</scope>
    <source>
        <strain evidence="1 2">DSM 29329</strain>
    </source>
</reference>
<dbReference type="GO" id="GO:0019634">
    <property type="term" value="P:organic phosphonate metabolic process"/>
    <property type="evidence" value="ECO:0007669"/>
    <property type="project" value="InterPro"/>
</dbReference>
<gene>
    <name evidence="1" type="ORF">C8N44_10415</name>
</gene>
<organism evidence="1 2">
    <name type="scientific">Allosediminivita pacifica</name>
    <dbReference type="NCBI Taxonomy" id="1267769"/>
    <lineage>
        <taxon>Bacteria</taxon>
        <taxon>Pseudomonadati</taxon>
        <taxon>Pseudomonadota</taxon>
        <taxon>Alphaproteobacteria</taxon>
        <taxon>Rhodobacterales</taxon>
        <taxon>Paracoccaceae</taxon>
        <taxon>Allosediminivita</taxon>
    </lineage>
</organism>
<dbReference type="SUPFAM" id="SSF159709">
    <property type="entry name" value="PhnH-like"/>
    <property type="match status" value="1"/>
</dbReference>
<dbReference type="PIRSF" id="PIRSF020680">
    <property type="entry name" value="PhnH"/>
    <property type="match status" value="1"/>
</dbReference>
<dbReference type="Gene3D" id="3.40.50.11310">
    <property type="entry name" value="Bacterial phosphonate metabolism protein PhnH"/>
    <property type="match status" value="1"/>
</dbReference>
<evidence type="ECO:0000313" key="1">
    <source>
        <dbReference type="EMBL" id="PTX50660.1"/>
    </source>
</evidence>
<dbReference type="RefSeq" id="WP_107974879.1">
    <property type="nucleotide sequence ID" value="NZ_BMEZ01000004.1"/>
</dbReference>
<protein>
    <submittedName>
        <fullName evidence="1">Alpha-D-ribose 1-methylphosphonate 5-triphosphate synthase subunit PhnH</fullName>
    </submittedName>
</protein>
<dbReference type="Pfam" id="PF05845">
    <property type="entry name" value="PhnH"/>
    <property type="match status" value="1"/>
</dbReference>
<dbReference type="EMBL" id="QBKN01000004">
    <property type="protein sequence ID" value="PTX50660.1"/>
    <property type="molecule type" value="Genomic_DNA"/>
</dbReference>
<dbReference type="AlphaFoldDB" id="A0A2T6B3L3"/>
<dbReference type="InterPro" id="IPR038058">
    <property type="entry name" value="PhnH-like_sp"/>
</dbReference>
<dbReference type="OrthoDB" id="9814509at2"/>
<sequence>MQTEALQGGFADPAVDAAHAFRAAMEAMARPGTIQTVAGAEPPAPLSQAAGVLLLTLCDAETPLHLAGAHDCAAVRDWVVFHTGAPLVGAEKAMFALGDWAALQPLDRFPVGTAQYPDRSTTLVVEMSALEAGGATLSGPGIRERAALSLPEVAAFQRNAMLYPLGVDFYFTAGAQLAALPRSITVEG</sequence>
<comment type="caution">
    <text evidence="1">The sequence shown here is derived from an EMBL/GenBank/DDBJ whole genome shotgun (WGS) entry which is preliminary data.</text>
</comment>
<dbReference type="InterPro" id="IPR008772">
    <property type="entry name" value="Phosphonate_metab_PhnH"/>
</dbReference>
<dbReference type="NCBIfam" id="TIGR03292">
    <property type="entry name" value="PhnH_redo"/>
    <property type="match status" value="1"/>
</dbReference>
<name>A0A2T6B3L3_9RHOB</name>
<evidence type="ECO:0000313" key="2">
    <source>
        <dbReference type="Proteomes" id="UP000244069"/>
    </source>
</evidence>
<accession>A0A2T6B3L3</accession>
<dbReference type="Proteomes" id="UP000244069">
    <property type="component" value="Unassembled WGS sequence"/>
</dbReference>
<proteinExistence type="predicted"/>